<keyword evidence="1" id="KW-0732">Signal</keyword>
<evidence type="ECO:0000259" key="2">
    <source>
        <dbReference type="PROSITE" id="PS50933"/>
    </source>
</evidence>
<comment type="caution">
    <text evidence="3">The sequence shown here is derived from an EMBL/GenBank/DDBJ whole genome shotgun (WGS) entry which is preliminary data.</text>
</comment>
<name>A0ABT3P326_9ALTE</name>
<dbReference type="PROSITE" id="PS50933">
    <property type="entry name" value="CHRD"/>
    <property type="match status" value="1"/>
</dbReference>
<dbReference type="Pfam" id="PF07452">
    <property type="entry name" value="CHRD"/>
    <property type="match status" value="1"/>
</dbReference>
<gene>
    <name evidence="3" type="ORF">OPS25_01445</name>
</gene>
<proteinExistence type="predicted"/>
<protein>
    <submittedName>
        <fullName evidence="3">CHRD domain-containing protein</fullName>
    </submittedName>
</protein>
<evidence type="ECO:0000313" key="4">
    <source>
        <dbReference type="Proteomes" id="UP001142810"/>
    </source>
</evidence>
<evidence type="ECO:0000256" key="1">
    <source>
        <dbReference type="SAM" id="SignalP"/>
    </source>
</evidence>
<keyword evidence="4" id="KW-1185">Reference proteome</keyword>
<dbReference type="InterPro" id="IPR013424">
    <property type="entry name" value="Ice-binding_C"/>
</dbReference>
<reference evidence="3" key="1">
    <citation type="submission" date="2022-11" db="EMBL/GenBank/DDBJ databases">
        <title>Alteromonas sp. nov., isolated from sea water of the Qingdao.</title>
        <authorList>
            <person name="Wang Q."/>
        </authorList>
    </citation>
    <scope>NUCLEOTIDE SEQUENCE</scope>
    <source>
        <strain evidence="3">ASW11-7</strain>
    </source>
</reference>
<dbReference type="Proteomes" id="UP001142810">
    <property type="component" value="Unassembled WGS sequence"/>
</dbReference>
<dbReference type="NCBIfam" id="TIGR02595">
    <property type="entry name" value="PEP_CTERM"/>
    <property type="match status" value="1"/>
</dbReference>
<evidence type="ECO:0000313" key="3">
    <source>
        <dbReference type="EMBL" id="MCW8107167.1"/>
    </source>
</evidence>
<sequence>MKLKVILQSLLVCALTSFAHVANAGVIFTATLSGDQEVPSVDTTATGSAMGELTGTAGAYVFTYEINYSGLSSPIVDIFGGGHFHNASTGVNGPVVHLFDTTDFAFLGTTNGTISGDWRFDDASNPLTDELANELKAGNMYINLHTEIFNPGELRGQLFAVPEPAVLLLVASGLLFAAGRKRS</sequence>
<feature type="signal peptide" evidence="1">
    <location>
        <begin position="1"/>
        <end position="24"/>
    </location>
</feature>
<organism evidence="3 4">
    <name type="scientific">Alteromonas aquimaris</name>
    <dbReference type="NCBI Taxonomy" id="2998417"/>
    <lineage>
        <taxon>Bacteria</taxon>
        <taxon>Pseudomonadati</taxon>
        <taxon>Pseudomonadota</taxon>
        <taxon>Gammaproteobacteria</taxon>
        <taxon>Alteromonadales</taxon>
        <taxon>Alteromonadaceae</taxon>
        <taxon>Alteromonas/Salinimonas group</taxon>
        <taxon>Alteromonas</taxon>
    </lineage>
</organism>
<dbReference type="SMART" id="SM00754">
    <property type="entry name" value="CHRD"/>
    <property type="match status" value="1"/>
</dbReference>
<feature type="domain" description="CHRD" evidence="2">
    <location>
        <begin position="24"/>
        <end position="163"/>
    </location>
</feature>
<dbReference type="InterPro" id="IPR010895">
    <property type="entry name" value="CHRD"/>
</dbReference>
<dbReference type="Pfam" id="PF07589">
    <property type="entry name" value="PEP-CTERM"/>
    <property type="match status" value="1"/>
</dbReference>
<accession>A0ABT3P326</accession>
<dbReference type="RefSeq" id="WP_265615868.1">
    <property type="nucleotide sequence ID" value="NZ_JAPFRD010000002.1"/>
</dbReference>
<dbReference type="EMBL" id="JAPFRD010000002">
    <property type="protein sequence ID" value="MCW8107167.1"/>
    <property type="molecule type" value="Genomic_DNA"/>
</dbReference>
<feature type="chain" id="PRO_5046429129" evidence="1">
    <location>
        <begin position="25"/>
        <end position="183"/>
    </location>
</feature>